<dbReference type="InParanoid" id="A0A0H2R929"/>
<feature type="compositionally biased region" description="Basic and acidic residues" evidence="1">
    <location>
        <begin position="207"/>
        <end position="217"/>
    </location>
</feature>
<keyword evidence="3" id="KW-1185">Reference proteome</keyword>
<name>A0A0H2R929_9AGAM</name>
<dbReference type="AlphaFoldDB" id="A0A0H2R929"/>
<feature type="compositionally biased region" description="Basic and acidic residues" evidence="1">
    <location>
        <begin position="258"/>
        <end position="272"/>
    </location>
</feature>
<evidence type="ECO:0000313" key="2">
    <source>
        <dbReference type="EMBL" id="KLO05943.1"/>
    </source>
</evidence>
<dbReference type="Proteomes" id="UP000053477">
    <property type="component" value="Unassembled WGS sequence"/>
</dbReference>
<feature type="compositionally biased region" description="Low complexity" evidence="1">
    <location>
        <begin position="242"/>
        <end position="257"/>
    </location>
</feature>
<protein>
    <submittedName>
        <fullName evidence="2">Uncharacterized protein</fullName>
    </submittedName>
</protein>
<feature type="non-terminal residue" evidence="2">
    <location>
        <position position="1"/>
    </location>
</feature>
<sequence>FDPAPLICTSYPKRPEKEDQELAFPHRAVQDRIRNPKVPKHAGRGTSARGKTPNAVNGLARRGTTGPLLSQTGSREVRPEDHARASVGGRAQALTETATMNALLAHVASEGRVASATANPKAMESYRGLDREVVLGWLTRWEDALPANAHAQTEAALGRWWRRIEPEVAYIRTYYPLLNLRAVETGTVLGAFELINRVHPLPTGARSKAERGSEPDGRAPSLAPEREAKGRNGGRKKREVPGRASASRSPSGRASPTSRREGAAGTARRGERLPPSTTRAKAAISGASDGDVPSSGVPDASGPPPPAGGELAADPKDGKTALPRRGRTFTPLEDMPETERELLLQYWKLERELARVNVLIFRQRMGEEGAKW</sequence>
<gene>
    <name evidence="2" type="ORF">SCHPADRAFT_987277</name>
</gene>
<accession>A0A0H2R929</accession>
<feature type="compositionally biased region" description="Basic and acidic residues" evidence="1">
    <location>
        <begin position="75"/>
        <end position="84"/>
    </location>
</feature>
<proteinExistence type="predicted"/>
<feature type="region of interest" description="Disordered" evidence="1">
    <location>
        <begin position="1"/>
        <end position="89"/>
    </location>
</feature>
<dbReference type="EMBL" id="KQ086252">
    <property type="protein sequence ID" value="KLO05943.1"/>
    <property type="molecule type" value="Genomic_DNA"/>
</dbReference>
<reference evidence="2 3" key="1">
    <citation type="submission" date="2015-04" db="EMBL/GenBank/DDBJ databases">
        <title>Complete genome sequence of Schizopora paradoxa KUC8140, a cosmopolitan wood degrader in East Asia.</title>
        <authorList>
            <consortium name="DOE Joint Genome Institute"/>
            <person name="Min B."/>
            <person name="Park H."/>
            <person name="Jang Y."/>
            <person name="Kim J.-J."/>
            <person name="Kim K.H."/>
            <person name="Pangilinan J."/>
            <person name="Lipzen A."/>
            <person name="Riley R."/>
            <person name="Grigoriev I.V."/>
            <person name="Spatafora J.W."/>
            <person name="Choi I.-G."/>
        </authorList>
    </citation>
    <scope>NUCLEOTIDE SEQUENCE [LARGE SCALE GENOMIC DNA]</scope>
    <source>
        <strain evidence="2 3">KUC8140</strain>
    </source>
</reference>
<feature type="region of interest" description="Disordered" evidence="1">
    <location>
        <begin position="203"/>
        <end position="334"/>
    </location>
</feature>
<organism evidence="2 3">
    <name type="scientific">Schizopora paradoxa</name>
    <dbReference type="NCBI Taxonomy" id="27342"/>
    <lineage>
        <taxon>Eukaryota</taxon>
        <taxon>Fungi</taxon>
        <taxon>Dikarya</taxon>
        <taxon>Basidiomycota</taxon>
        <taxon>Agaricomycotina</taxon>
        <taxon>Agaricomycetes</taxon>
        <taxon>Hymenochaetales</taxon>
        <taxon>Schizoporaceae</taxon>
        <taxon>Schizopora</taxon>
    </lineage>
</organism>
<evidence type="ECO:0000313" key="3">
    <source>
        <dbReference type="Proteomes" id="UP000053477"/>
    </source>
</evidence>
<evidence type="ECO:0000256" key="1">
    <source>
        <dbReference type="SAM" id="MobiDB-lite"/>
    </source>
</evidence>